<dbReference type="STRING" id="157733.AB986_18860"/>
<dbReference type="PATRIC" id="fig|157733.3.peg.1725"/>
<evidence type="ECO:0000259" key="1">
    <source>
        <dbReference type="Pfam" id="PF22636"/>
    </source>
</evidence>
<proteinExistence type="predicted"/>
<dbReference type="InterPro" id="IPR029069">
    <property type="entry name" value="HotDog_dom_sf"/>
</dbReference>
<dbReference type="RefSeq" id="WP_048313160.1">
    <property type="nucleotide sequence ID" value="NZ_CP119526.1"/>
</dbReference>
<dbReference type="AlphaFoldDB" id="A0A0J6CVT2"/>
<comment type="caution">
    <text evidence="2">The sequence shown here is derived from an EMBL/GenBank/DDBJ whole genome shotgun (WGS) entry which is preliminary data.</text>
</comment>
<name>A0A0J6CVT2_9BACL</name>
<dbReference type="Gene3D" id="3.10.129.10">
    <property type="entry name" value="Hotdog Thioesterase"/>
    <property type="match status" value="1"/>
</dbReference>
<keyword evidence="3" id="KW-1185">Reference proteome</keyword>
<organism evidence="2 3">
    <name type="scientific">Guptibacillus hwajinpoensis</name>
    <dbReference type="NCBI Taxonomy" id="208199"/>
    <lineage>
        <taxon>Bacteria</taxon>
        <taxon>Bacillati</taxon>
        <taxon>Bacillota</taxon>
        <taxon>Bacilli</taxon>
        <taxon>Bacillales</taxon>
        <taxon>Guptibacillaceae</taxon>
        <taxon>Guptibacillus</taxon>
    </lineage>
</organism>
<dbReference type="PANTHER" id="PTHR36934">
    <property type="entry name" value="BLR0278 PROTEIN"/>
    <property type="match status" value="1"/>
</dbReference>
<dbReference type="InterPro" id="IPR054485">
    <property type="entry name" value="FlK-like_dom"/>
</dbReference>
<evidence type="ECO:0000313" key="2">
    <source>
        <dbReference type="EMBL" id="KMM36184.1"/>
    </source>
</evidence>
<dbReference type="SUPFAM" id="SSF54637">
    <property type="entry name" value="Thioesterase/thiol ester dehydrase-isomerase"/>
    <property type="match status" value="1"/>
</dbReference>
<dbReference type="Proteomes" id="UP000035996">
    <property type="component" value="Unassembled WGS sequence"/>
</dbReference>
<dbReference type="OrthoDB" id="6902891at2"/>
<sequence>MKSGISVGQKAVIQAEVTPDMFAQFEGEVIHPAYSTVSMVYHMEWAARQLILPYLEDEEEGIGGGVEVKHLGPACAGQSIEVLATITDITHKSVMSRVDVRRGTDIIGTGKVIQFILPKKEIESKLAKAKM</sequence>
<dbReference type="InterPro" id="IPR025540">
    <property type="entry name" value="FlK"/>
</dbReference>
<evidence type="ECO:0000313" key="3">
    <source>
        <dbReference type="Proteomes" id="UP000035996"/>
    </source>
</evidence>
<accession>A0A0J6CVT2</accession>
<dbReference type="EMBL" id="LELK01000009">
    <property type="protein sequence ID" value="KMM36184.1"/>
    <property type="molecule type" value="Genomic_DNA"/>
</dbReference>
<feature type="domain" description="Fluoroacetyl-CoA-specific thioesterase-like" evidence="1">
    <location>
        <begin position="17"/>
        <end position="119"/>
    </location>
</feature>
<dbReference type="PANTHER" id="PTHR36934:SF1">
    <property type="entry name" value="THIOESTERASE DOMAIN-CONTAINING PROTEIN"/>
    <property type="match status" value="1"/>
</dbReference>
<protein>
    <submittedName>
        <fullName evidence="2">Thioesterase</fullName>
    </submittedName>
</protein>
<reference evidence="2" key="1">
    <citation type="submission" date="2015-06" db="EMBL/GenBank/DDBJ databases">
        <authorList>
            <person name="Liu B."/>
            <person name="Wang J."/>
            <person name="Zhu Y."/>
            <person name="Liu G."/>
            <person name="Chen Q."/>
            <person name="Zheng C."/>
            <person name="Che J."/>
            <person name="Ge C."/>
            <person name="Shi H."/>
            <person name="Pan Z."/>
            <person name="Liu X."/>
        </authorList>
    </citation>
    <scope>NUCLEOTIDE SEQUENCE [LARGE SCALE GENOMIC DNA]</scope>
    <source>
        <strain evidence="2">DSM 16346</strain>
    </source>
</reference>
<gene>
    <name evidence="2" type="ORF">AB986_18860</name>
</gene>
<dbReference type="Pfam" id="PF22636">
    <property type="entry name" value="FlK"/>
    <property type="match status" value="1"/>
</dbReference>